<protein>
    <submittedName>
        <fullName evidence="1">Retrovirus-related Pol polyprotein from transposon RE2</fullName>
    </submittedName>
</protein>
<dbReference type="SUPFAM" id="SSF56672">
    <property type="entry name" value="DNA/RNA polymerases"/>
    <property type="match status" value="1"/>
</dbReference>
<dbReference type="PANTHER" id="PTHR11439">
    <property type="entry name" value="GAG-POL-RELATED RETROTRANSPOSON"/>
    <property type="match status" value="1"/>
</dbReference>
<dbReference type="CDD" id="cd09272">
    <property type="entry name" value="RNase_HI_RT_Ty1"/>
    <property type="match status" value="1"/>
</dbReference>
<gene>
    <name evidence="1" type="ORF">V5N11_023059</name>
</gene>
<proteinExistence type="predicted"/>
<accession>A0ABD1BKB5</accession>
<organism evidence="1 2">
    <name type="scientific">Cardamine amara subsp. amara</name>
    <dbReference type="NCBI Taxonomy" id="228776"/>
    <lineage>
        <taxon>Eukaryota</taxon>
        <taxon>Viridiplantae</taxon>
        <taxon>Streptophyta</taxon>
        <taxon>Embryophyta</taxon>
        <taxon>Tracheophyta</taxon>
        <taxon>Spermatophyta</taxon>
        <taxon>Magnoliopsida</taxon>
        <taxon>eudicotyledons</taxon>
        <taxon>Gunneridae</taxon>
        <taxon>Pentapetalae</taxon>
        <taxon>rosids</taxon>
        <taxon>malvids</taxon>
        <taxon>Brassicales</taxon>
        <taxon>Brassicaceae</taxon>
        <taxon>Cardamineae</taxon>
        <taxon>Cardamine</taxon>
    </lineage>
</organism>
<dbReference type="InterPro" id="IPR043502">
    <property type="entry name" value="DNA/RNA_pol_sf"/>
</dbReference>
<name>A0ABD1BKB5_CARAN</name>
<keyword evidence="2" id="KW-1185">Reference proteome</keyword>
<evidence type="ECO:0000313" key="2">
    <source>
        <dbReference type="Proteomes" id="UP001558713"/>
    </source>
</evidence>
<reference evidence="1 2" key="1">
    <citation type="submission" date="2024-04" db="EMBL/GenBank/DDBJ databases">
        <title>Genome assembly C_amara_ONT_v2.</title>
        <authorList>
            <person name="Yant L."/>
            <person name="Moore C."/>
            <person name="Slenker M."/>
        </authorList>
    </citation>
    <scope>NUCLEOTIDE SEQUENCE [LARGE SCALE GENOMIC DNA]</scope>
    <source>
        <tissue evidence="1">Leaf</tissue>
    </source>
</reference>
<sequence>MIGSLLYLTASRPNLCLSVGICACYQACPKQSHLTAVKRIIKYVNGTLDYGIFYSKDTHDNLIGFCDSDWAGSADDQKSTSGGCFFLGNNLISWHSKKQNSVSLSTAEAEYIVLGSCCTQLVWMKQMLLDYDKTSDTMAIFCDNTSAINIAKNPVMHSHTKHIAIRHHFIRELVENKTVAIAHIPTEQQLADIFTKPLDYVRFITLRKSLGVCSL</sequence>
<evidence type="ECO:0000313" key="1">
    <source>
        <dbReference type="EMBL" id="KAL1217630.1"/>
    </source>
</evidence>
<dbReference type="Proteomes" id="UP001558713">
    <property type="component" value="Unassembled WGS sequence"/>
</dbReference>
<dbReference type="AlphaFoldDB" id="A0ABD1BKB5"/>
<dbReference type="PANTHER" id="PTHR11439:SF483">
    <property type="entry name" value="PEPTIDE SYNTHASE GLIP-LIKE, PUTATIVE (AFU_ORTHOLOGUE AFUA_3G12920)-RELATED"/>
    <property type="match status" value="1"/>
</dbReference>
<dbReference type="EMBL" id="JBANAX010000242">
    <property type="protein sequence ID" value="KAL1217630.1"/>
    <property type="molecule type" value="Genomic_DNA"/>
</dbReference>
<comment type="caution">
    <text evidence="1">The sequence shown here is derived from an EMBL/GenBank/DDBJ whole genome shotgun (WGS) entry which is preliminary data.</text>
</comment>